<feature type="binding site" evidence="7">
    <location>
        <position position="189"/>
    </location>
    <ligand>
        <name>Mg(2+)</name>
        <dbReference type="ChEBI" id="CHEBI:18420"/>
    </ligand>
</feature>
<dbReference type="HAMAP" id="MF_01454">
    <property type="entry name" value="GTPase_Obg"/>
    <property type="match status" value="1"/>
</dbReference>
<dbReference type="Pfam" id="PF01018">
    <property type="entry name" value="GTP1_OBG"/>
    <property type="match status" value="1"/>
</dbReference>
<dbReference type="EMBL" id="MHPU01000019">
    <property type="protein sequence ID" value="OGZ88590.1"/>
    <property type="molecule type" value="Genomic_DNA"/>
</dbReference>
<evidence type="ECO:0000256" key="2">
    <source>
        <dbReference type="ARBA" id="ARBA00022490"/>
    </source>
</evidence>
<dbReference type="SUPFAM" id="SSF52540">
    <property type="entry name" value="P-loop containing nucleoside triphosphate hydrolases"/>
    <property type="match status" value="1"/>
</dbReference>
<dbReference type="Gene3D" id="3.40.50.300">
    <property type="entry name" value="P-loop containing nucleotide triphosphate hydrolases"/>
    <property type="match status" value="1"/>
</dbReference>
<dbReference type="PIRSF" id="PIRSF002401">
    <property type="entry name" value="GTP_bd_Obg/CgtA"/>
    <property type="match status" value="1"/>
</dbReference>
<name>A0A1G2JQM5_9BACT</name>
<feature type="binding site" evidence="7">
    <location>
        <begin position="204"/>
        <end position="207"/>
    </location>
    <ligand>
        <name>GTP</name>
        <dbReference type="ChEBI" id="CHEBI:37565"/>
    </ligand>
</feature>
<dbReference type="PRINTS" id="PR00326">
    <property type="entry name" value="GTP1OBG"/>
</dbReference>
<feature type="domain" description="Obg" evidence="9">
    <location>
        <begin position="1"/>
        <end position="155"/>
    </location>
</feature>
<feature type="binding site" evidence="7">
    <location>
        <begin position="271"/>
        <end position="274"/>
    </location>
    <ligand>
        <name>GTP</name>
        <dbReference type="ChEBI" id="CHEBI:37565"/>
    </ligand>
</feature>
<dbReference type="CDD" id="cd01898">
    <property type="entry name" value="Obg"/>
    <property type="match status" value="1"/>
</dbReference>
<proteinExistence type="inferred from homology"/>
<keyword evidence="7" id="KW-0479">Metal-binding</keyword>
<comment type="cofactor">
    <cofactor evidence="7">
        <name>Mg(2+)</name>
        <dbReference type="ChEBI" id="CHEBI:18420"/>
    </cofactor>
</comment>
<dbReference type="PANTHER" id="PTHR11702:SF31">
    <property type="entry name" value="MITOCHONDRIAL RIBOSOME-ASSOCIATED GTPASE 2"/>
    <property type="match status" value="1"/>
</dbReference>
<dbReference type="AlphaFoldDB" id="A0A1G2JQM5"/>
<dbReference type="NCBIfam" id="NF008956">
    <property type="entry name" value="PRK12299.1"/>
    <property type="match status" value="1"/>
</dbReference>
<dbReference type="EC" id="3.6.5.-" evidence="7"/>
<feature type="binding site" evidence="7">
    <location>
        <begin position="299"/>
        <end position="301"/>
    </location>
    <ligand>
        <name>GTP</name>
        <dbReference type="ChEBI" id="CHEBI:37565"/>
    </ligand>
</feature>
<feature type="binding site" evidence="7">
    <location>
        <begin position="162"/>
        <end position="169"/>
    </location>
    <ligand>
        <name>GTP</name>
        <dbReference type="ChEBI" id="CHEBI:37565"/>
    </ligand>
</feature>
<dbReference type="InterPro" id="IPR014100">
    <property type="entry name" value="GTP-bd_Obg/CgtA"/>
</dbReference>
<gene>
    <name evidence="7" type="primary">obg</name>
    <name evidence="10" type="ORF">A2561_05135</name>
</gene>
<dbReference type="InterPro" id="IPR006169">
    <property type="entry name" value="GTP1_OBG_dom"/>
</dbReference>
<dbReference type="PROSITE" id="PS00905">
    <property type="entry name" value="GTP1_OBG"/>
    <property type="match status" value="1"/>
</dbReference>
<organism evidence="10 11">
    <name type="scientific">Candidatus Staskawiczbacteria bacterium RIFOXYD1_FULL_32_13</name>
    <dbReference type="NCBI Taxonomy" id="1802234"/>
    <lineage>
        <taxon>Bacteria</taxon>
        <taxon>Candidatus Staskawicziibacteriota</taxon>
    </lineage>
</organism>
<dbReference type="Pfam" id="PF01926">
    <property type="entry name" value="MMR_HSR1"/>
    <property type="match status" value="1"/>
</dbReference>
<evidence type="ECO:0000256" key="6">
    <source>
        <dbReference type="ARBA" id="ARBA00023134"/>
    </source>
</evidence>
<evidence type="ECO:0000259" key="9">
    <source>
        <dbReference type="PROSITE" id="PS51883"/>
    </source>
</evidence>
<dbReference type="InterPro" id="IPR045086">
    <property type="entry name" value="OBG_GTPase"/>
</dbReference>
<dbReference type="Gene3D" id="2.70.210.12">
    <property type="entry name" value="GTP1/OBG domain"/>
    <property type="match status" value="1"/>
</dbReference>
<keyword evidence="2 7" id="KW-0963">Cytoplasm</keyword>
<comment type="similarity">
    <text evidence="1 7">Belongs to the TRAFAC class OBG-HflX-like GTPase superfamily. OBG GTPase family.</text>
</comment>
<keyword evidence="6 7" id="KW-0342">GTP-binding</keyword>
<dbReference type="SUPFAM" id="SSF82051">
    <property type="entry name" value="Obg GTP-binding protein N-terminal domain"/>
    <property type="match status" value="1"/>
</dbReference>
<accession>A0A1G2JQM5</accession>
<dbReference type="InterPro" id="IPR036726">
    <property type="entry name" value="GTP1_OBG_dom_sf"/>
</dbReference>
<comment type="subcellular location">
    <subcellularLocation>
        <location evidence="7">Cytoplasm</location>
    </subcellularLocation>
</comment>
<evidence type="ECO:0000313" key="11">
    <source>
        <dbReference type="Proteomes" id="UP000178935"/>
    </source>
</evidence>
<evidence type="ECO:0000256" key="7">
    <source>
        <dbReference type="HAMAP-Rule" id="MF_01454"/>
    </source>
</evidence>
<dbReference type="InterPro" id="IPR006074">
    <property type="entry name" value="GTP1-OBG_CS"/>
</dbReference>
<evidence type="ECO:0000256" key="4">
    <source>
        <dbReference type="ARBA" id="ARBA00022801"/>
    </source>
</evidence>
<feature type="domain" description="OBG-type G" evidence="8">
    <location>
        <begin position="156"/>
        <end position="318"/>
    </location>
</feature>
<dbReference type="Proteomes" id="UP000178935">
    <property type="component" value="Unassembled WGS sequence"/>
</dbReference>
<dbReference type="GO" id="GO:0000287">
    <property type="term" value="F:magnesium ion binding"/>
    <property type="evidence" value="ECO:0007669"/>
    <property type="project" value="InterPro"/>
</dbReference>
<comment type="caution">
    <text evidence="10">The sequence shown here is derived from an EMBL/GenBank/DDBJ whole genome shotgun (WGS) entry which is preliminary data.</text>
</comment>
<evidence type="ECO:0000256" key="5">
    <source>
        <dbReference type="ARBA" id="ARBA00022842"/>
    </source>
</evidence>
<evidence type="ECO:0000256" key="3">
    <source>
        <dbReference type="ARBA" id="ARBA00022741"/>
    </source>
</evidence>
<protein>
    <recommendedName>
        <fullName evidence="7">GTPase Obg</fullName>
        <ecNumber evidence="7">3.6.5.-</ecNumber>
    </recommendedName>
    <alternativeName>
        <fullName evidence="7">GTP-binding protein Obg</fullName>
    </alternativeName>
</protein>
<evidence type="ECO:0000256" key="1">
    <source>
        <dbReference type="ARBA" id="ARBA00007699"/>
    </source>
</evidence>
<dbReference type="FunFam" id="2.70.210.12:FF:000001">
    <property type="entry name" value="GTPase Obg"/>
    <property type="match status" value="1"/>
</dbReference>
<keyword evidence="4 7" id="KW-0378">Hydrolase</keyword>
<reference evidence="10 11" key="1">
    <citation type="journal article" date="2016" name="Nat. Commun.">
        <title>Thousands of microbial genomes shed light on interconnected biogeochemical processes in an aquifer system.</title>
        <authorList>
            <person name="Anantharaman K."/>
            <person name="Brown C.T."/>
            <person name="Hug L.A."/>
            <person name="Sharon I."/>
            <person name="Castelle C.J."/>
            <person name="Probst A.J."/>
            <person name="Thomas B.C."/>
            <person name="Singh A."/>
            <person name="Wilkins M.J."/>
            <person name="Karaoz U."/>
            <person name="Brodie E.L."/>
            <person name="Williams K.H."/>
            <person name="Hubbard S.S."/>
            <person name="Banfield J.F."/>
        </authorList>
    </citation>
    <scope>NUCLEOTIDE SEQUENCE [LARGE SCALE GENOMIC DNA]</scope>
</reference>
<dbReference type="NCBIfam" id="TIGR02729">
    <property type="entry name" value="Obg_CgtA"/>
    <property type="match status" value="1"/>
</dbReference>
<comment type="function">
    <text evidence="7">An essential GTPase which binds GTP, GDP and possibly (p)ppGpp with moderate affinity, with high nucleotide exchange rates and a fairly low GTP hydrolysis rate. Plays a role in control of the cell cycle, stress response, ribosome biogenesis and in those bacteria that undergo differentiation, in morphogenesis control.</text>
</comment>
<dbReference type="GO" id="GO:0005737">
    <property type="term" value="C:cytoplasm"/>
    <property type="evidence" value="ECO:0007669"/>
    <property type="project" value="UniProtKB-SubCell"/>
</dbReference>
<feature type="binding site" evidence="7">
    <location>
        <position position="169"/>
    </location>
    <ligand>
        <name>Mg(2+)</name>
        <dbReference type="ChEBI" id="CHEBI:18420"/>
    </ligand>
</feature>
<dbReference type="PROSITE" id="PS51883">
    <property type="entry name" value="OBG"/>
    <property type="match status" value="1"/>
</dbReference>
<keyword evidence="5 7" id="KW-0460">Magnesium</keyword>
<dbReference type="PROSITE" id="PS51710">
    <property type="entry name" value="G_OBG"/>
    <property type="match status" value="1"/>
</dbReference>
<evidence type="ECO:0000259" key="8">
    <source>
        <dbReference type="PROSITE" id="PS51710"/>
    </source>
</evidence>
<dbReference type="InterPro" id="IPR006073">
    <property type="entry name" value="GTP-bd"/>
</dbReference>
<feature type="binding site" evidence="7">
    <location>
        <begin position="187"/>
        <end position="191"/>
    </location>
    <ligand>
        <name>GTP</name>
        <dbReference type="ChEBI" id="CHEBI:37565"/>
    </ligand>
</feature>
<sequence>MIIDDVVIKLKAGDGGKGMAVFSRTKGLKGPTGGNGGNGGSIFFEGISDLTALRQFRFRKDIKADRGENGKSSLNDGHNAEDLTLFVPVGTVCKNLTTQKEIEITKVGQRELVAKGGRGGRGNFLFRSSTNTSPTQFEEGKDGQFFEFQLQLKMIADVGFIGFPNVGKSSLLNELTASKSKVANYTFTTLEPNLGAYYDLILADIPGLIEGASLGKGLGIKFLKHIERTKVLFHFISADSENHFLDYQKVRQELKAYNEVLLEKPEYIFLSKSDIVAKEKIAEIVDDFKKQNKEIIPISIIDLASLEKIKKLLNQIAKEKQTPLFIENIVDN</sequence>
<dbReference type="InterPro" id="IPR031167">
    <property type="entry name" value="G_OBG"/>
</dbReference>
<evidence type="ECO:0000313" key="10">
    <source>
        <dbReference type="EMBL" id="OGZ88590.1"/>
    </source>
</evidence>
<dbReference type="GO" id="GO:0042254">
    <property type="term" value="P:ribosome biogenesis"/>
    <property type="evidence" value="ECO:0007669"/>
    <property type="project" value="UniProtKB-UniRule"/>
</dbReference>
<dbReference type="InterPro" id="IPR027417">
    <property type="entry name" value="P-loop_NTPase"/>
</dbReference>
<dbReference type="GO" id="GO:0005525">
    <property type="term" value="F:GTP binding"/>
    <property type="evidence" value="ECO:0007669"/>
    <property type="project" value="UniProtKB-UniRule"/>
</dbReference>
<keyword evidence="3 7" id="KW-0547">Nucleotide-binding</keyword>
<comment type="subunit">
    <text evidence="7">Monomer.</text>
</comment>
<dbReference type="PANTHER" id="PTHR11702">
    <property type="entry name" value="DEVELOPMENTALLY REGULATED GTP-BINDING PROTEIN-RELATED"/>
    <property type="match status" value="1"/>
</dbReference>
<dbReference type="GO" id="GO:0003924">
    <property type="term" value="F:GTPase activity"/>
    <property type="evidence" value="ECO:0007669"/>
    <property type="project" value="UniProtKB-UniRule"/>
</dbReference>